<protein>
    <submittedName>
        <fullName evidence="1">Uncharacterized protein</fullName>
    </submittedName>
</protein>
<dbReference type="EMBL" id="REGN01009113">
    <property type="protein sequence ID" value="RNA01928.1"/>
    <property type="molecule type" value="Genomic_DNA"/>
</dbReference>
<reference evidence="1 2" key="1">
    <citation type="journal article" date="2018" name="Sci. Rep.">
        <title>Genomic signatures of local adaptation to the degree of environmental predictability in rotifers.</title>
        <authorList>
            <person name="Franch-Gras L."/>
            <person name="Hahn C."/>
            <person name="Garcia-Roger E.M."/>
            <person name="Carmona M.J."/>
            <person name="Serra M."/>
            <person name="Gomez A."/>
        </authorList>
    </citation>
    <scope>NUCLEOTIDE SEQUENCE [LARGE SCALE GENOMIC DNA]</scope>
    <source>
        <strain evidence="1">HYR1</strain>
    </source>
</reference>
<evidence type="ECO:0000313" key="2">
    <source>
        <dbReference type="Proteomes" id="UP000276133"/>
    </source>
</evidence>
<proteinExistence type="predicted"/>
<keyword evidence="2" id="KW-1185">Reference proteome</keyword>
<gene>
    <name evidence="1" type="ORF">BpHYR1_001861</name>
</gene>
<sequence length="65" mass="7483">MFAQTFCPHVKCYLGTDLLISISFSFFKQNSCVSCEHFFGSMFGLFSPPPLVEDNEARLFNRYSE</sequence>
<evidence type="ECO:0000313" key="1">
    <source>
        <dbReference type="EMBL" id="RNA01928.1"/>
    </source>
</evidence>
<organism evidence="1 2">
    <name type="scientific">Brachionus plicatilis</name>
    <name type="common">Marine rotifer</name>
    <name type="synonym">Brachionus muelleri</name>
    <dbReference type="NCBI Taxonomy" id="10195"/>
    <lineage>
        <taxon>Eukaryota</taxon>
        <taxon>Metazoa</taxon>
        <taxon>Spiralia</taxon>
        <taxon>Gnathifera</taxon>
        <taxon>Rotifera</taxon>
        <taxon>Eurotatoria</taxon>
        <taxon>Monogononta</taxon>
        <taxon>Pseudotrocha</taxon>
        <taxon>Ploima</taxon>
        <taxon>Brachionidae</taxon>
        <taxon>Brachionus</taxon>
    </lineage>
</organism>
<accession>A0A3M7PTE0</accession>
<name>A0A3M7PTE0_BRAPC</name>
<dbReference type="AlphaFoldDB" id="A0A3M7PTE0"/>
<dbReference type="Proteomes" id="UP000276133">
    <property type="component" value="Unassembled WGS sequence"/>
</dbReference>
<comment type="caution">
    <text evidence="1">The sequence shown here is derived from an EMBL/GenBank/DDBJ whole genome shotgun (WGS) entry which is preliminary data.</text>
</comment>